<protein>
    <submittedName>
        <fullName evidence="3">TonB-linked outer membrane protein, SusC/RagA family</fullName>
    </submittedName>
</protein>
<gene>
    <name evidence="3" type="ORF">SAMN05444350_107135</name>
</gene>
<organism evidence="3 4">
    <name type="scientific">Bacteroides stercorirosoris</name>
    <dbReference type="NCBI Taxonomy" id="871324"/>
    <lineage>
        <taxon>Bacteria</taxon>
        <taxon>Pseudomonadati</taxon>
        <taxon>Bacteroidota</taxon>
        <taxon>Bacteroidia</taxon>
        <taxon>Bacteroidales</taxon>
        <taxon>Bacteroidaceae</taxon>
        <taxon>Bacteroides</taxon>
    </lineage>
</organism>
<proteinExistence type="predicted"/>
<dbReference type="AlphaFoldDB" id="A0A1M6DVM6"/>
<dbReference type="Gene3D" id="2.170.130.10">
    <property type="entry name" value="TonB-dependent receptor, plug domain"/>
    <property type="match status" value="1"/>
</dbReference>
<keyword evidence="4" id="KW-1185">Reference proteome</keyword>
<dbReference type="eggNOG" id="COG1629">
    <property type="taxonomic scope" value="Bacteria"/>
</dbReference>
<dbReference type="GeneID" id="92711684"/>
<dbReference type="Pfam" id="PF07715">
    <property type="entry name" value="Plug"/>
    <property type="match status" value="1"/>
</dbReference>
<dbReference type="EMBL" id="FQZN01000007">
    <property type="protein sequence ID" value="SHI77170.1"/>
    <property type="molecule type" value="Genomic_DNA"/>
</dbReference>
<evidence type="ECO:0000256" key="1">
    <source>
        <dbReference type="SAM" id="SignalP"/>
    </source>
</evidence>
<dbReference type="Proteomes" id="UP000184192">
    <property type="component" value="Unassembled WGS sequence"/>
</dbReference>
<feature type="signal peptide" evidence="1">
    <location>
        <begin position="1"/>
        <end position="25"/>
    </location>
</feature>
<sequence length="937" mass="105370">MNRKHKTLKWSIALVSSMLALNLSAQSSLIDYQSDKVDLGMGVEQSQMLTTASVEVVSGDELQKTAAISLKEALYGKLLGLTVLRPGGTVSDYGSGAVLNIRGQQTTTENGVLVLVDGIERSIEYLTVDEVESVTVLKDAAAVALLGYQGVNGAILVKTKRGVEGRQISVSYDHKFTFNPRVANFVDAPTYANALNQARANDGLAPMYNDYELQAFADGTHPYYYPNVDWKKEVFKNYGSEDQFNLSMKGGNQKLKYFSMLDYTDSRGLLDKTDQEQYSSQMRFSKASIRTNLDVQFTPTTKFVLNAVGSFVETKRPYGVTENGLTDLLYRTPASAFPVMNDPEGKLAGIWGGNTTYGANNVVAQVRASGFTKSHSRSFQGDFSLTQNLDFITKGLNVSARLGYNNFSQIYETNALGFMYGYERYRFDETGHPTELINYSAGDKTNNLAFDHWTNQHNRSSFLEVSTDYHTSFRDDDNFSASLMWHQKNSTRNGQYMTFNRMNVMAYLHYDLKQKYVADLVLAMNGSNRSYPEKWSFSPTLSLGYVFANKVDNRILNFGKLRFSAGIQHTDYVPIQGLWLENYNGSAGSYLTGLGDGSWQWGTSLGYQPTKHFNLETAYKFNWGADLRLFKQVDVNFDAYYQLRDDILLSGDGLNSAVFGRPSAYVNWGRVASYGVELGVNWVKQVDKDLSFNLGSNLTWGRNKQKRNIENVAYDYLSAIGGRINQAWGLEVVGFFEDEADIAASPQQNFDNCRPGDFKYKDQNGDNVIDENDVVKMGYDTSVPELNFSLNLGFRYKNFGVSAMFQGAGMYTAYLGTVGVWTPIIDGANLSTEYYDNCWDRSETPIYPRLTSRTNLNNYRGNDVWYKNVNFFKLRNCEVYYMLPENWISKVKMSQCKVFVKGENLMTLSNLKVMDPENIGTNFPTLMGVNLGVSVKF</sequence>
<dbReference type="InterPro" id="IPR037066">
    <property type="entry name" value="Plug_dom_sf"/>
</dbReference>
<name>A0A1M6DVM6_9BACE</name>
<feature type="chain" id="PRO_5009916869" evidence="1">
    <location>
        <begin position="26"/>
        <end position="937"/>
    </location>
</feature>
<reference evidence="4" key="1">
    <citation type="submission" date="2016-11" db="EMBL/GenBank/DDBJ databases">
        <authorList>
            <person name="Varghese N."/>
            <person name="Submissions S."/>
        </authorList>
    </citation>
    <scope>NUCLEOTIDE SEQUENCE [LARGE SCALE GENOMIC DNA]</scope>
    <source>
        <strain evidence="4">DSM 26884</strain>
    </source>
</reference>
<dbReference type="NCBIfam" id="TIGR04056">
    <property type="entry name" value="OMP_RagA_SusC"/>
    <property type="match status" value="1"/>
</dbReference>
<keyword evidence="1" id="KW-0732">Signal</keyword>
<feature type="domain" description="TonB-dependent receptor plug" evidence="2">
    <location>
        <begin position="48"/>
        <end position="154"/>
    </location>
</feature>
<dbReference type="SUPFAM" id="SSF56935">
    <property type="entry name" value="Porins"/>
    <property type="match status" value="1"/>
</dbReference>
<dbReference type="InterPro" id="IPR018247">
    <property type="entry name" value="EF_Hand_1_Ca_BS"/>
</dbReference>
<accession>A0A1M6DVM6</accession>
<dbReference type="RefSeq" id="WP_034524377.1">
    <property type="nucleotide sequence ID" value="NZ_FQZN01000007.1"/>
</dbReference>
<dbReference type="InterPro" id="IPR012910">
    <property type="entry name" value="Plug_dom"/>
</dbReference>
<evidence type="ECO:0000259" key="2">
    <source>
        <dbReference type="Pfam" id="PF07715"/>
    </source>
</evidence>
<dbReference type="InterPro" id="IPR023996">
    <property type="entry name" value="TonB-dep_OMP_SusC/RagA"/>
</dbReference>
<dbReference type="PROSITE" id="PS00018">
    <property type="entry name" value="EF_HAND_1"/>
    <property type="match status" value="1"/>
</dbReference>
<evidence type="ECO:0000313" key="3">
    <source>
        <dbReference type="EMBL" id="SHI77170.1"/>
    </source>
</evidence>
<evidence type="ECO:0000313" key="4">
    <source>
        <dbReference type="Proteomes" id="UP000184192"/>
    </source>
</evidence>